<dbReference type="Proteomes" id="UP000001572">
    <property type="component" value="Chromosome"/>
</dbReference>
<dbReference type="RefSeq" id="WP_011971494.1">
    <property type="nucleotide sequence ID" value="NC_009633.1"/>
</dbReference>
<dbReference type="AlphaFoldDB" id="A6TK68"/>
<dbReference type="Pfam" id="PF07997">
    <property type="entry name" value="DUF1694"/>
    <property type="match status" value="1"/>
</dbReference>
<name>A6TK68_ALKMQ</name>
<dbReference type="Gene3D" id="3.30.1330.30">
    <property type="match status" value="1"/>
</dbReference>
<dbReference type="OrthoDB" id="95278at2"/>
<keyword evidence="2" id="KW-1185">Reference proteome</keyword>
<dbReference type="InterPro" id="IPR012543">
    <property type="entry name" value="DUF1694"/>
</dbReference>
<evidence type="ECO:0000313" key="2">
    <source>
        <dbReference type="Proteomes" id="UP000001572"/>
    </source>
</evidence>
<organism evidence="1 2">
    <name type="scientific">Alkaliphilus metalliredigens (strain QYMF)</name>
    <dbReference type="NCBI Taxonomy" id="293826"/>
    <lineage>
        <taxon>Bacteria</taxon>
        <taxon>Bacillati</taxon>
        <taxon>Bacillota</taxon>
        <taxon>Clostridia</taxon>
        <taxon>Peptostreptococcales</taxon>
        <taxon>Natronincolaceae</taxon>
        <taxon>Alkaliphilus</taxon>
    </lineage>
</organism>
<accession>A6TK68</accession>
<dbReference type="SUPFAM" id="SSF160515">
    <property type="entry name" value="YueI-like"/>
    <property type="match status" value="1"/>
</dbReference>
<gene>
    <name evidence="1" type="ordered locus">Amet_0356</name>
</gene>
<dbReference type="InterPro" id="IPR029064">
    <property type="entry name" value="Ribosomal_eL30-like_sf"/>
</dbReference>
<evidence type="ECO:0000313" key="1">
    <source>
        <dbReference type="EMBL" id="ABR46586.1"/>
    </source>
</evidence>
<dbReference type="KEGG" id="amt:Amet_0356"/>
<reference evidence="2" key="1">
    <citation type="journal article" date="2016" name="Genome Announc.">
        <title>Complete genome sequence of Alkaliphilus metalliredigens strain QYMF, an alkaliphilic and metal-reducing bacterium isolated from borax-contaminated leachate ponds.</title>
        <authorList>
            <person name="Hwang C."/>
            <person name="Copeland A."/>
            <person name="Lucas S."/>
            <person name="Lapidus A."/>
            <person name="Barry K."/>
            <person name="Detter J.C."/>
            <person name="Glavina Del Rio T."/>
            <person name="Hammon N."/>
            <person name="Israni S."/>
            <person name="Dalin E."/>
            <person name="Tice H."/>
            <person name="Pitluck S."/>
            <person name="Chertkov O."/>
            <person name="Brettin T."/>
            <person name="Bruce D."/>
            <person name="Han C."/>
            <person name="Schmutz J."/>
            <person name="Larimer F."/>
            <person name="Land M.L."/>
            <person name="Hauser L."/>
            <person name="Kyrpides N."/>
            <person name="Mikhailova N."/>
            <person name="Ye Q."/>
            <person name="Zhou J."/>
            <person name="Richardson P."/>
            <person name="Fields M.W."/>
        </authorList>
    </citation>
    <scope>NUCLEOTIDE SEQUENCE [LARGE SCALE GENOMIC DNA]</scope>
    <source>
        <strain evidence="2">QYMF</strain>
    </source>
</reference>
<protein>
    <recommendedName>
        <fullName evidence="3">DUF1694 domain-containing protein</fullName>
    </recommendedName>
</protein>
<dbReference type="HOGENOM" id="CLU_119505_0_0_9"/>
<dbReference type="STRING" id="293826.Amet_0356"/>
<proteinExistence type="predicted"/>
<sequence length="183" mass="21061">MSKKSELDKTIEVGLHGTPEIKREEKKKWLGEFRERVVLGLTKEQAGMMEAERYVEEALRDPMGEMLILNYSLPMKVTSKYMRVAKDLNKEYRSVSTDYPEAMGIVVASRNAIDRQAVMPEIQGFPEKFKHLRHKELCGECYGELEQIAPDYVSQFKQINFFNKMIGIKCSACEKKEDGGPLM</sequence>
<dbReference type="eggNOG" id="COG5506">
    <property type="taxonomic scope" value="Bacteria"/>
</dbReference>
<evidence type="ECO:0008006" key="3">
    <source>
        <dbReference type="Google" id="ProtNLM"/>
    </source>
</evidence>
<dbReference type="EMBL" id="CP000724">
    <property type="protein sequence ID" value="ABR46586.1"/>
    <property type="molecule type" value="Genomic_DNA"/>
</dbReference>